<dbReference type="RefSeq" id="WP_005763000.1">
    <property type="nucleotide sequence ID" value="NZ_GG704811.1"/>
</dbReference>
<dbReference type="AlphaFoldDB" id="C9PN14"/>
<dbReference type="OrthoDB" id="9789493at2"/>
<protein>
    <recommendedName>
        <fullName evidence="4">Probable chorismate pyruvate-lyase</fullName>
        <shortName evidence="4">CL</shortName>
        <shortName evidence="4">CPL</shortName>
        <ecNumber evidence="4">4.1.3.40</ecNumber>
    </recommendedName>
</protein>
<comment type="caution">
    <text evidence="5">The sequence shown here is derived from an EMBL/GenBank/DDBJ whole genome shotgun (WGS) entry which is preliminary data.</text>
</comment>
<dbReference type="InterPro" id="IPR028978">
    <property type="entry name" value="Chorismate_lyase_/UTRA_dom_sf"/>
</dbReference>
<dbReference type="Pfam" id="PF04345">
    <property type="entry name" value="Chor_lyase"/>
    <property type="match status" value="1"/>
</dbReference>
<dbReference type="HOGENOM" id="CLU_096824_1_1_6"/>
<evidence type="ECO:0000256" key="4">
    <source>
        <dbReference type="HAMAP-Rule" id="MF_01632"/>
    </source>
</evidence>
<dbReference type="Gene3D" id="3.40.1410.10">
    <property type="entry name" value="Chorismate lyase-like"/>
    <property type="match status" value="1"/>
</dbReference>
<evidence type="ECO:0000256" key="1">
    <source>
        <dbReference type="ARBA" id="ARBA00022490"/>
    </source>
</evidence>
<accession>C9PN14</accession>
<evidence type="ECO:0000256" key="3">
    <source>
        <dbReference type="ARBA" id="ARBA00023239"/>
    </source>
</evidence>
<dbReference type="UniPathway" id="UPA00232"/>
<keyword evidence="2 4" id="KW-0831">Ubiquinone biosynthesis</keyword>
<keyword evidence="3 4" id="KW-0456">Lyase</keyword>
<dbReference type="GO" id="GO:0042866">
    <property type="term" value="P:pyruvate biosynthetic process"/>
    <property type="evidence" value="ECO:0007669"/>
    <property type="project" value="UniProtKB-UniRule"/>
</dbReference>
<comment type="caution">
    <text evidence="4">Lacks conserved residue(s) required for the propagation of feature annotation.</text>
</comment>
<dbReference type="SUPFAM" id="SSF64288">
    <property type="entry name" value="Chorismate lyase-like"/>
    <property type="match status" value="1"/>
</dbReference>
<comment type="function">
    <text evidence="4">Removes the pyruvyl group from chorismate, with concomitant aromatization of the ring, to provide 4-hydroxybenzoate (4HB) for the ubiquinone pathway.</text>
</comment>
<feature type="binding site" evidence="4">
    <location>
        <position position="77"/>
    </location>
    <ligand>
        <name>substrate</name>
    </ligand>
</feature>
<dbReference type="PANTHER" id="PTHR38683:SF1">
    <property type="entry name" value="CHORISMATE PYRUVATE-LYASE"/>
    <property type="match status" value="1"/>
</dbReference>
<dbReference type="InterPro" id="IPR007440">
    <property type="entry name" value="Chorismate--pyruvate_lyase"/>
</dbReference>
<organism evidence="5 6">
    <name type="scientific">Pasteurella dagmatis ATCC 43325</name>
    <dbReference type="NCBI Taxonomy" id="667128"/>
    <lineage>
        <taxon>Bacteria</taxon>
        <taxon>Pseudomonadati</taxon>
        <taxon>Pseudomonadota</taxon>
        <taxon>Gammaproteobacteria</taxon>
        <taxon>Pasteurellales</taxon>
        <taxon>Pasteurellaceae</taxon>
        <taxon>Pasteurella</taxon>
    </lineage>
</organism>
<dbReference type="GO" id="GO:0006744">
    <property type="term" value="P:ubiquinone biosynthetic process"/>
    <property type="evidence" value="ECO:0007669"/>
    <property type="project" value="UniProtKB-UniRule"/>
</dbReference>
<comment type="catalytic activity">
    <reaction evidence="4">
        <text>chorismate = 4-hydroxybenzoate + pyruvate</text>
        <dbReference type="Rhea" id="RHEA:16505"/>
        <dbReference type="ChEBI" id="CHEBI:15361"/>
        <dbReference type="ChEBI" id="CHEBI:17879"/>
        <dbReference type="ChEBI" id="CHEBI:29748"/>
        <dbReference type="EC" id="4.1.3.40"/>
    </reaction>
</comment>
<keyword evidence="1 4" id="KW-0963">Cytoplasm</keyword>
<dbReference type="PANTHER" id="PTHR38683">
    <property type="entry name" value="CHORISMATE PYRUVATE-LYASE"/>
    <property type="match status" value="1"/>
</dbReference>
<feature type="binding site" evidence="4">
    <location>
        <position position="114"/>
    </location>
    <ligand>
        <name>substrate</name>
    </ligand>
</feature>
<dbReference type="GO" id="GO:0008813">
    <property type="term" value="F:chorismate lyase activity"/>
    <property type="evidence" value="ECO:0007669"/>
    <property type="project" value="UniProtKB-UniRule"/>
</dbReference>
<keyword evidence="4" id="KW-0670">Pyruvate</keyword>
<comment type="similarity">
    <text evidence="4">Belongs to the UbiC family.</text>
</comment>
<dbReference type="EMBL" id="ACZR01000005">
    <property type="protein sequence ID" value="EEX50801.1"/>
    <property type="molecule type" value="Genomic_DNA"/>
</dbReference>
<comment type="pathway">
    <text evidence="4">Cofactor biosynthesis; ubiquinone biosynthesis.</text>
</comment>
<dbReference type="STRING" id="667128.HMPREF0621_0388"/>
<evidence type="ECO:0000313" key="5">
    <source>
        <dbReference type="EMBL" id="EEX50801.1"/>
    </source>
</evidence>
<dbReference type="Proteomes" id="UP000005519">
    <property type="component" value="Unassembled WGS sequence"/>
</dbReference>
<proteinExistence type="inferred from homology"/>
<name>C9PN14_9PAST</name>
<gene>
    <name evidence="4 5" type="primary">ubiC</name>
    <name evidence="5" type="ORF">HMPREF0621_0388</name>
</gene>
<dbReference type="EC" id="4.1.3.40" evidence="4"/>
<reference evidence="5 6" key="1">
    <citation type="submission" date="2009-10" db="EMBL/GenBank/DDBJ databases">
        <authorList>
            <person name="Muzny D."/>
            <person name="Qin X."/>
            <person name="Deng J."/>
            <person name="Jiang H."/>
            <person name="Liu Y."/>
            <person name="Qu J."/>
            <person name="Song X.-Z."/>
            <person name="Zhang L."/>
            <person name="Thornton R."/>
            <person name="Coyle M."/>
            <person name="Francisco L."/>
            <person name="Jackson L."/>
            <person name="Javaid M."/>
            <person name="Korchina V."/>
            <person name="Kovar C."/>
            <person name="Mata R."/>
            <person name="Mathew T."/>
            <person name="Ngo R."/>
            <person name="Nguyen L."/>
            <person name="Nguyen N."/>
            <person name="Okwuonu G."/>
            <person name="Ongeri F."/>
            <person name="Pham C."/>
            <person name="Simmons D."/>
            <person name="Wilczek-Boney K."/>
            <person name="Hale W."/>
            <person name="Jakkamsetti A."/>
            <person name="Pham P."/>
            <person name="Ruth R."/>
            <person name="San Lucas F."/>
            <person name="Warren J."/>
            <person name="Zhang J."/>
            <person name="Zhao Z."/>
            <person name="Zhou C."/>
            <person name="Zhu D."/>
            <person name="Lee S."/>
            <person name="Bess C."/>
            <person name="Blankenburg K."/>
            <person name="Forbes L."/>
            <person name="Fu Q."/>
            <person name="Gubbala S."/>
            <person name="Hirani K."/>
            <person name="Jayaseelan J.C."/>
            <person name="Lara F."/>
            <person name="Munidasa M."/>
            <person name="Palculict T."/>
            <person name="Patil S."/>
            <person name="Pu L.-L."/>
            <person name="Saada N."/>
            <person name="Tang L."/>
            <person name="Weissenberger G."/>
            <person name="Zhu Y."/>
            <person name="Hemphill L."/>
            <person name="Shang Y."/>
            <person name="Youmans B."/>
            <person name="Ayvaz T."/>
            <person name="Ross M."/>
            <person name="Santibanez J."/>
            <person name="Aqrawi P."/>
            <person name="Gross S."/>
            <person name="Joshi V."/>
            <person name="Fowler G."/>
            <person name="Nazareth L."/>
            <person name="Reid J."/>
            <person name="Worley K."/>
            <person name="Petrosino J."/>
            <person name="Highlander S."/>
            <person name="Gibbs R."/>
        </authorList>
    </citation>
    <scope>NUCLEOTIDE SEQUENCE [LARGE SCALE GENOMIC DNA]</scope>
    <source>
        <strain evidence="5 6">ATCC 43325</strain>
    </source>
</reference>
<dbReference type="GO" id="GO:0005829">
    <property type="term" value="C:cytosol"/>
    <property type="evidence" value="ECO:0007669"/>
    <property type="project" value="TreeGrafter"/>
</dbReference>
<evidence type="ECO:0000256" key="2">
    <source>
        <dbReference type="ARBA" id="ARBA00022688"/>
    </source>
</evidence>
<dbReference type="HAMAP" id="MF_01632">
    <property type="entry name" value="UbiC"/>
    <property type="match status" value="1"/>
</dbReference>
<evidence type="ECO:0000313" key="6">
    <source>
        <dbReference type="Proteomes" id="UP000005519"/>
    </source>
</evidence>
<feature type="binding site" evidence="4">
    <location>
        <position position="157"/>
    </location>
    <ligand>
        <name>substrate</name>
    </ligand>
</feature>
<keyword evidence="6" id="KW-1185">Reference proteome</keyword>
<sequence>MCDYSQFIQQANWLSPEDMNVPLHIENWLSLSTSLTAQLRSSFPTINIQVLTEYWVNSVSQNEQDFFVRTHKQFWCREVLLNSDTQPLIFARTLIPNTLLAAHSELQQLGNRALGEWLFTRPDRIRTKLEWSYEPDKKFYARRALMQIGHETMMVAELFLASDIFTRRIK</sequence>
<comment type="subcellular location">
    <subcellularLocation>
        <location evidence="4">Cytoplasm</location>
    </subcellularLocation>
</comment>